<dbReference type="WBParaSite" id="HNAJ_0001142801-mRNA-1">
    <property type="protein sequence ID" value="HNAJ_0001142801-mRNA-1"/>
    <property type="gene ID" value="HNAJ_0001142801"/>
</dbReference>
<dbReference type="AlphaFoldDB" id="A0A0R3TUI7"/>
<evidence type="ECO:0000313" key="6">
    <source>
        <dbReference type="EMBL" id="VDO10405.1"/>
    </source>
</evidence>
<evidence type="ECO:0000256" key="4">
    <source>
        <dbReference type="RuleBase" id="RU003330"/>
    </source>
</evidence>
<dbReference type="PRINTS" id="PR00094">
    <property type="entry name" value="ADENYLTKNASE"/>
</dbReference>
<accession>A0A0R3TUI7</accession>
<keyword evidence="1 4" id="KW-0808">Transferase</keyword>
<dbReference type="Pfam" id="PF00406">
    <property type="entry name" value="ADK"/>
    <property type="match status" value="1"/>
</dbReference>
<dbReference type="STRING" id="102285.A0A0R3TUI7"/>
<reference evidence="6 7" key="2">
    <citation type="submission" date="2018-11" db="EMBL/GenBank/DDBJ databases">
        <authorList>
            <consortium name="Pathogen Informatics"/>
        </authorList>
    </citation>
    <scope>NUCLEOTIDE SEQUENCE [LARGE SCALE GENOMIC DNA]</scope>
</reference>
<dbReference type="InterPro" id="IPR027417">
    <property type="entry name" value="P-loop_NTPase"/>
</dbReference>
<sequence length="382" mass="43940">MKPEPSVFIIGPPCSGKYLLGEYVSRRLNCIHISINVLREIIDNNEDANNIEKAQIYANFLKTRLSEYDCEKNGYVLTGYPTTLAEGKALQRSGIFPERIHKIPSSDSEDRISGEKSENPNNIDSQIADYRRHFIDLSRIYKNKITHIPADRSLSEVFQRVMCYLSRPLQNPAMWIPRIVLLGFSGSGRKTVAEKLTKKYNLVTLHCGTLIRREIARETKLGMDMKPYVDSHCAVPDEMVIDLLKKCLSEAACAIKGWILVGYPRTKLQAQALDISSLSPNRVIFLDINRAEAKERLKSREFSEPREVHYNAPLSSLVRRQPNKEVNRVNFKLNRFAAHRIELDEYYGQRILFVEANKDEETVFENVEYLIVNEPPRHIFPV</sequence>
<feature type="region of interest" description="Disordered" evidence="5">
    <location>
        <begin position="104"/>
        <end position="123"/>
    </location>
</feature>
<dbReference type="EMBL" id="UZAE01013570">
    <property type="protein sequence ID" value="VDO10405.1"/>
    <property type="molecule type" value="Genomic_DNA"/>
</dbReference>
<keyword evidence="7" id="KW-1185">Reference proteome</keyword>
<dbReference type="SUPFAM" id="SSF52540">
    <property type="entry name" value="P-loop containing nucleoside triphosphate hydrolases"/>
    <property type="match status" value="2"/>
</dbReference>
<dbReference type="GO" id="GO:0019205">
    <property type="term" value="F:nucleobase-containing compound kinase activity"/>
    <property type="evidence" value="ECO:0007669"/>
    <property type="project" value="InterPro"/>
</dbReference>
<dbReference type="OrthoDB" id="522106at2759"/>
<evidence type="ECO:0000256" key="5">
    <source>
        <dbReference type="SAM" id="MobiDB-lite"/>
    </source>
</evidence>
<gene>
    <name evidence="6" type="ORF">HNAJ_LOCUS11418</name>
</gene>
<evidence type="ECO:0000256" key="1">
    <source>
        <dbReference type="ARBA" id="ARBA00022679"/>
    </source>
</evidence>
<name>A0A0R3TUI7_RODNA</name>
<proteinExistence type="inferred from homology"/>
<dbReference type="GO" id="GO:0005524">
    <property type="term" value="F:ATP binding"/>
    <property type="evidence" value="ECO:0007669"/>
    <property type="project" value="InterPro"/>
</dbReference>
<evidence type="ECO:0000313" key="8">
    <source>
        <dbReference type="WBParaSite" id="HNAJ_0001142801-mRNA-1"/>
    </source>
</evidence>
<evidence type="ECO:0000256" key="3">
    <source>
        <dbReference type="ARBA" id="ARBA00022777"/>
    </source>
</evidence>
<comment type="similarity">
    <text evidence="4">Belongs to the adenylate kinase family.</text>
</comment>
<dbReference type="CDD" id="cd01428">
    <property type="entry name" value="ADK"/>
    <property type="match status" value="1"/>
</dbReference>
<dbReference type="GO" id="GO:0006139">
    <property type="term" value="P:nucleobase-containing compound metabolic process"/>
    <property type="evidence" value="ECO:0007669"/>
    <property type="project" value="InterPro"/>
</dbReference>
<evidence type="ECO:0000313" key="7">
    <source>
        <dbReference type="Proteomes" id="UP000278807"/>
    </source>
</evidence>
<reference evidence="8" key="1">
    <citation type="submission" date="2017-02" db="UniProtKB">
        <authorList>
            <consortium name="WormBaseParasite"/>
        </authorList>
    </citation>
    <scope>IDENTIFICATION</scope>
</reference>
<organism evidence="8">
    <name type="scientific">Rodentolepis nana</name>
    <name type="common">Dwarf tapeworm</name>
    <name type="synonym">Hymenolepis nana</name>
    <dbReference type="NCBI Taxonomy" id="102285"/>
    <lineage>
        <taxon>Eukaryota</taxon>
        <taxon>Metazoa</taxon>
        <taxon>Spiralia</taxon>
        <taxon>Lophotrochozoa</taxon>
        <taxon>Platyhelminthes</taxon>
        <taxon>Cestoda</taxon>
        <taxon>Eucestoda</taxon>
        <taxon>Cyclophyllidea</taxon>
        <taxon>Hymenolepididae</taxon>
        <taxon>Rodentolepis</taxon>
    </lineage>
</organism>
<dbReference type="Proteomes" id="UP000278807">
    <property type="component" value="Unassembled WGS sequence"/>
</dbReference>
<dbReference type="InterPro" id="IPR000850">
    <property type="entry name" value="Adenylat/UMP-CMP_kin"/>
</dbReference>
<keyword evidence="3 4" id="KW-0418">Kinase</keyword>
<feature type="compositionally biased region" description="Basic and acidic residues" evidence="5">
    <location>
        <begin position="108"/>
        <end position="118"/>
    </location>
</feature>
<dbReference type="Gene3D" id="3.40.50.300">
    <property type="entry name" value="P-loop containing nucleotide triphosphate hydrolases"/>
    <property type="match status" value="2"/>
</dbReference>
<evidence type="ECO:0000256" key="2">
    <source>
        <dbReference type="ARBA" id="ARBA00022741"/>
    </source>
</evidence>
<dbReference type="PANTHER" id="PTHR23359">
    <property type="entry name" value="NUCLEOTIDE KINASE"/>
    <property type="match status" value="1"/>
</dbReference>
<protein>
    <submittedName>
        <fullName evidence="8">Adenylate kinase 8</fullName>
    </submittedName>
</protein>
<keyword evidence="2" id="KW-0547">Nucleotide-binding</keyword>